<dbReference type="Proteomes" id="UP000236755">
    <property type="component" value="Unassembled WGS sequence"/>
</dbReference>
<feature type="domain" description="TNase-like" evidence="4">
    <location>
        <begin position="42"/>
        <end position="189"/>
    </location>
</feature>
<sequence>MTQPTRDRLLLVCLCALAVTAGCLGASVESDGTGVGGDTNADETAVRVTDVVDGDTVDVRFANGSEDTVRLLGVDTPEVHVENDPDEFEGVPDTEAGRSCLRSQGEAASSFAVDRLADRQVTLRFDPLADRRGGYGRLLAYVVVGNETFNAALLERGHARLYDSEFQQRDEYAALEREARENGRGVWSCAS</sequence>
<evidence type="ECO:0000256" key="2">
    <source>
        <dbReference type="ARBA" id="ARBA00022759"/>
    </source>
</evidence>
<name>A0A1H3VWR2_9EURY</name>
<dbReference type="PROSITE" id="PS51257">
    <property type="entry name" value="PROKAR_LIPOPROTEIN"/>
    <property type="match status" value="1"/>
</dbReference>
<dbReference type="PANTHER" id="PTHR12302">
    <property type="entry name" value="EBNA2 BINDING PROTEIN P100"/>
    <property type="match status" value="1"/>
</dbReference>
<dbReference type="RefSeq" id="WP_092630490.1">
    <property type="nucleotide sequence ID" value="NZ_FNQT01000001.1"/>
</dbReference>
<keyword evidence="3" id="KW-0378">Hydrolase</keyword>
<dbReference type="PROSITE" id="PS50830">
    <property type="entry name" value="TNASE_3"/>
    <property type="match status" value="1"/>
</dbReference>
<dbReference type="InterPro" id="IPR016071">
    <property type="entry name" value="Staphylococal_nuclease_OB-fold"/>
</dbReference>
<dbReference type="EMBL" id="FNQT01000001">
    <property type="protein sequence ID" value="SDZ79237.1"/>
    <property type="molecule type" value="Genomic_DNA"/>
</dbReference>
<evidence type="ECO:0000313" key="5">
    <source>
        <dbReference type="EMBL" id="SDZ79237.1"/>
    </source>
</evidence>
<dbReference type="InterPro" id="IPR002071">
    <property type="entry name" value="Thermonucl_AS"/>
</dbReference>
<dbReference type="Gene3D" id="2.40.50.90">
    <property type="match status" value="1"/>
</dbReference>
<dbReference type="OrthoDB" id="3327at2157"/>
<gene>
    <name evidence="5" type="ORF">SAMN04488065_0349</name>
</gene>
<keyword evidence="1" id="KW-0540">Nuclease</keyword>
<proteinExistence type="predicted"/>
<dbReference type="PROSITE" id="PS01123">
    <property type="entry name" value="TNASE_1"/>
    <property type="match status" value="1"/>
</dbReference>
<evidence type="ECO:0000259" key="4">
    <source>
        <dbReference type="PROSITE" id="PS50830"/>
    </source>
</evidence>
<dbReference type="GO" id="GO:0016787">
    <property type="term" value="F:hydrolase activity"/>
    <property type="evidence" value="ECO:0007669"/>
    <property type="project" value="UniProtKB-KW"/>
</dbReference>
<evidence type="ECO:0000256" key="1">
    <source>
        <dbReference type="ARBA" id="ARBA00022722"/>
    </source>
</evidence>
<dbReference type="GO" id="GO:0004519">
    <property type="term" value="F:endonuclease activity"/>
    <property type="evidence" value="ECO:0007669"/>
    <property type="project" value="UniProtKB-KW"/>
</dbReference>
<dbReference type="STRING" id="555874.SAMN04488065_0349"/>
<dbReference type="GO" id="GO:0003676">
    <property type="term" value="F:nucleic acid binding"/>
    <property type="evidence" value="ECO:0007669"/>
    <property type="project" value="InterPro"/>
</dbReference>
<dbReference type="InterPro" id="IPR035437">
    <property type="entry name" value="SNase_OB-fold_sf"/>
</dbReference>
<organism evidence="5 6">
    <name type="scientific">Haloplanus vescus</name>
    <dbReference type="NCBI Taxonomy" id="555874"/>
    <lineage>
        <taxon>Archaea</taxon>
        <taxon>Methanobacteriati</taxon>
        <taxon>Methanobacteriota</taxon>
        <taxon>Stenosarchaea group</taxon>
        <taxon>Halobacteria</taxon>
        <taxon>Halobacteriales</taxon>
        <taxon>Haloferacaceae</taxon>
        <taxon>Haloplanus</taxon>
    </lineage>
</organism>
<evidence type="ECO:0000256" key="3">
    <source>
        <dbReference type="ARBA" id="ARBA00022801"/>
    </source>
</evidence>
<keyword evidence="6" id="KW-1185">Reference proteome</keyword>
<evidence type="ECO:0000313" key="6">
    <source>
        <dbReference type="Proteomes" id="UP000236755"/>
    </source>
</evidence>
<dbReference type="PANTHER" id="PTHR12302:SF3">
    <property type="entry name" value="SERINE_THREONINE-PROTEIN KINASE 31"/>
    <property type="match status" value="1"/>
</dbReference>
<accession>A0A1H3VWR2</accession>
<reference evidence="5 6" key="1">
    <citation type="submission" date="2016-10" db="EMBL/GenBank/DDBJ databases">
        <authorList>
            <person name="de Groot N.N."/>
        </authorList>
    </citation>
    <scope>NUCLEOTIDE SEQUENCE [LARGE SCALE GENOMIC DNA]</scope>
    <source>
        <strain evidence="5 6">CGMCC 1.8712</strain>
    </source>
</reference>
<protein>
    <submittedName>
        <fullName evidence="5">Nuclease homologue</fullName>
    </submittedName>
</protein>
<keyword evidence="2" id="KW-0255">Endonuclease</keyword>
<dbReference type="SUPFAM" id="SSF50199">
    <property type="entry name" value="Staphylococcal nuclease"/>
    <property type="match status" value="1"/>
</dbReference>
<dbReference type="Pfam" id="PF00565">
    <property type="entry name" value="SNase"/>
    <property type="match status" value="1"/>
</dbReference>
<dbReference type="AlphaFoldDB" id="A0A1H3VWR2"/>
<dbReference type="SMART" id="SM00318">
    <property type="entry name" value="SNc"/>
    <property type="match status" value="1"/>
</dbReference>